<dbReference type="InterPro" id="IPR033123">
    <property type="entry name" value="GH11_dom"/>
</dbReference>
<sequence>MKTFSATKSGVVLAMALGMASTAFAQDFCSNAQHSGQKVTITSNQTGKIGDIGYELWDENGHGGSATFYSDGSMDCNITGAKDYLCRAGLSLGSNKTYKELGGDMIAEFKLVKSGAQNVGYSYIGIYGWMEGVSGTPSQLVEYYVIDNTLANDMPGSWIGNERKGTITVDGGTYTVYRNTRTGPAIKNSGNVTFYQYFSVRTSPRDCGTINISEHMRQWEKMGMTMGKLYEAKVLGEAGNVNGEVRGGHMDFPHAKVYVKNGSDPVSSSSVKSSSSTDAPKSSSSKGNGNVSGKIDACKDVMGHEGKETRTQGQNNSSVTGNVGSSPYHYEIWYQGGNNSMTFYDNGTYKASWNGTNDFLARVGFKYDEKHTYEELGPIDAYYKWSKQGSAGGYNYIGIYGWTVDPLVEYYIVDDWFNKPGANLLGQRKGEFTVDGDTYEIWQNTRVQQPSIKGTQTFPQYFSVRKSARSCGHIDITAHMKKWEELGMKMGKMYEAKVLVEAGGGSGSFDVTYFKMTDKAHPLPQPEPESSSSEAKVESSSSQTIGLIAAPKMELKSGNFQVFDMQGRFLGTVKLDAGASVAQVLKANFKNAGIYMVKQGNFMQRVAVK</sequence>
<evidence type="ECO:0000256" key="7">
    <source>
        <dbReference type="ARBA" id="ARBA00023295"/>
    </source>
</evidence>
<dbReference type="EC" id="3.2.1.8" evidence="3 9"/>
<evidence type="ECO:0000256" key="8">
    <source>
        <dbReference type="ARBA" id="ARBA00023326"/>
    </source>
</evidence>
<feature type="region of interest" description="Disordered" evidence="10">
    <location>
        <begin position="263"/>
        <end position="296"/>
    </location>
</feature>
<comment type="catalytic activity">
    <reaction evidence="1 9">
        <text>Endohydrolysis of (1-&gt;4)-beta-D-xylosidic linkages in xylans.</text>
        <dbReference type="EC" id="3.2.1.8"/>
    </reaction>
</comment>
<protein>
    <recommendedName>
        <fullName evidence="3 9">endo-1,4-beta-xylanase</fullName>
        <ecNumber evidence="3 9">3.2.1.8</ecNumber>
    </recommendedName>
</protein>
<evidence type="ECO:0000256" key="11">
    <source>
        <dbReference type="SAM" id="SignalP"/>
    </source>
</evidence>
<dbReference type="InterPro" id="IPR033119">
    <property type="entry name" value="GH11_AS_2"/>
</dbReference>
<dbReference type="PROSITE" id="PS00776">
    <property type="entry name" value="GH11_1"/>
    <property type="match status" value="1"/>
</dbReference>
<dbReference type="InterPro" id="IPR013319">
    <property type="entry name" value="GH11/12"/>
</dbReference>
<dbReference type="PANTHER" id="PTHR46828:SF2">
    <property type="entry name" value="ENDO-1,4-BETA-XYLANASE A-RELATED"/>
    <property type="match status" value="1"/>
</dbReference>
<evidence type="ECO:0000259" key="12">
    <source>
        <dbReference type="PROSITE" id="PS51761"/>
    </source>
</evidence>
<comment type="similarity">
    <text evidence="9">Belongs to the glycosyl hydrolase 11 (cellulase G) family.</text>
</comment>
<dbReference type="InterPro" id="IPR018208">
    <property type="entry name" value="GH11_AS_1"/>
</dbReference>
<keyword evidence="11" id="KW-0732">Signal</keyword>
<dbReference type="InterPro" id="IPR013320">
    <property type="entry name" value="ConA-like_dom_sf"/>
</dbReference>
<feature type="active site" description="Proton donor" evidence="9">
    <location>
        <position position="237"/>
    </location>
</feature>
<dbReference type="SUPFAM" id="SSF49899">
    <property type="entry name" value="Concanavalin A-like lectins/glucanases"/>
    <property type="match status" value="2"/>
</dbReference>
<evidence type="ECO:0000256" key="3">
    <source>
        <dbReference type="ARBA" id="ARBA00012590"/>
    </source>
</evidence>
<dbReference type="GO" id="GO:0045493">
    <property type="term" value="P:xylan catabolic process"/>
    <property type="evidence" value="ECO:0007669"/>
    <property type="project" value="UniProtKB-UniRule"/>
</dbReference>
<organism evidence="13 14">
    <name type="scientific">Fibrobacter succinogenes</name>
    <name type="common">Bacteroides succinogenes</name>
    <dbReference type="NCBI Taxonomy" id="833"/>
    <lineage>
        <taxon>Bacteria</taxon>
        <taxon>Pseudomonadati</taxon>
        <taxon>Fibrobacterota</taxon>
        <taxon>Fibrobacteria</taxon>
        <taxon>Fibrobacterales</taxon>
        <taxon>Fibrobacteraceae</taxon>
        <taxon>Fibrobacter</taxon>
    </lineage>
</organism>
<feature type="active site" description="Nucleophile" evidence="9">
    <location>
        <position position="142"/>
    </location>
</feature>
<evidence type="ECO:0000256" key="6">
    <source>
        <dbReference type="ARBA" id="ARBA00023277"/>
    </source>
</evidence>
<keyword evidence="6 9" id="KW-0119">Carbohydrate metabolism</keyword>
<dbReference type="Pfam" id="PF00457">
    <property type="entry name" value="Glyco_hydro_11"/>
    <property type="match status" value="2"/>
</dbReference>
<feature type="active site" description="Nucleophile" evidence="9">
    <location>
        <position position="409"/>
    </location>
</feature>
<evidence type="ECO:0000256" key="2">
    <source>
        <dbReference type="ARBA" id="ARBA00004851"/>
    </source>
</evidence>
<dbReference type="RefSeq" id="WP_109571757.1">
    <property type="nucleotide sequence ID" value="NZ_UHJL01000001.1"/>
</dbReference>
<accession>A0A380RUH6</accession>
<feature type="active site" description="Proton donor" evidence="9">
    <location>
        <position position="501"/>
    </location>
</feature>
<evidence type="ECO:0000256" key="1">
    <source>
        <dbReference type="ARBA" id="ARBA00000681"/>
    </source>
</evidence>
<dbReference type="PROSITE" id="PS00777">
    <property type="entry name" value="GH11_2"/>
    <property type="match status" value="1"/>
</dbReference>
<feature type="chain" id="PRO_5016871837" description="endo-1,4-beta-xylanase" evidence="11">
    <location>
        <begin position="26"/>
        <end position="609"/>
    </location>
</feature>
<feature type="domain" description="GH11" evidence="12">
    <location>
        <begin position="40"/>
        <end position="250"/>
    </location>
</feature>
<keyword evidence="7 9" id="KW-0326">Glycosidase</keyword>
<dbReference type="Proteomes" id="UP000255423">
    <property type="component" value="Unassembled WGS sequence"/>
</dbReference>
<evidence type="ECO:0000256" key="4">
    <source>
        <dbReference type="ARBA" id="ARBA00022651"/>
    </source>
</evidence>
<dbReference type="PRINTS" id="PR00911">
    <property type="entry name" value="GLHYDRLASE11"/>
</dbReference>
<dbReference type="PROSITE" id="PS51761">
    <property type="entry name" value="GH11_3"/>
    <property type="match status" value="2"/>
</dbReference>
<evidence type="ECO:0000313" key="14">
    <source>
        <dbReference type="Proteomes" id="UP000255423"/>
    </source>
</evidence>
<dbReference type="EMBL" id="UHJL01000001">
    <property type="protein sequence ID" value="SUQ18951.1"/>
    <property type="molecule type" value="Genomic_DNA"/>
</dbReference>
<evidence type="ECO:0000256" key="10">
    <source>
        <dbReference type="SAM" id="MobiDB-lite"/>
    </source>
</evidence>
<feature type="domain" description="GH11" evidence="12">
    <location>
        <begin position="316"/>
        <end position="514"/>
    </location>
</feature>
<keyword evidence="4 9" id="KW-0858">Xylan degradation</keyword>
<reference evidence="13 14" key="1">
    <citation type="submission" date="2017-08" db="EMBL/GenBank/DDBJ databases">
        <authorList>
            <person name="de Groot N.N."/>
        </authorList>
    </citation>
    <scope>NUCLEOTIDE SEQUENCE [LARGE SCALE GENOMIC DNA]</scope>
    <source>
        <strain evidence="13 14">HM2</strain>
    </source>
</reference>
<keyword evidence="8 9" id="KW-0624">Polysaccharide degradation</keyword>
<dbReference type="PANTHER" id="PTHR46828">
    <property type="entry name" value="ENDO-1,4-BETA-XYLANASE A-RELATED"/>
    <property type="match status" value="1"/>
</dbReference>
<feature type="compositionally biased region" description="Low complexity" evidence="10">
    <location>
        <begin position="263"/>
        <end position="294"/>
    </location>
</feature>
<dbReference type="GO" id="GO:0031176">
    <property type="term" value="F:endo-1,4-beta-xylanase activity"/>
    <property type="evidence" value="ECO:0007669"/>
    <property type="project" value="UniProtKB-UniRule"/>
</dbReference>
<dbReference type="InterPro" id="IPR001137">
    <property type="entry name" value="Glyco_hydro_11"/>
</dbReference>
<evidence type="ECO:0000256" key="5">
    <source>
        <dbReference type="ARBA" id="ARBA00022801"/>
    </source>
</evidence>
<evidence type="ECO:0000256" key="9">
    <source>
        <dbReference type="PROSITE-ProRule" id="PRU01097"/>
    </source>
</evidence>
<comment type="pathway">
    <text evidence="2 9">Glycan degradation; xylan degradation.</text>
</comment>
<dbReference type="Gene3D" id="2.60.120.180">
    <property type="match status" value="2"/>
</dbReference>
<dbReference type="UniPathway" id="UPA00114"/>
<feature type="signal peptide" evidence="11">
    <location>
        <begin position="1"/>
        <end position="25"/>
    </location>
</feature>
<gene>
    <name evidence="13" type="ORF">SAMN05661053_0175</name>
</gene>
<evidence type="ECO:0000313" key="13">
    <source>
        <dbReference type="EMBL" id="SUQ18951.1"/>
    </source>
</evidence>
<name>A0A380RUH6_FIBSU</name>
<keyword evidence="5 9" id="KW-0378">Hydrolase</keyword>
<dbReference type="AlphaFoldDB" id="A0A380RUH6"/>
<proteinExistence type="inferred from homology"/>